<dbReference type="PIRSF" id="PIRSF004557">
    <property type="entry name" value="SecY"/>
    <property type="match status" value="1"/>
</dbReference>
<dbReference type="GO" id="GO:0043952">
    <property type="term" value="P:protein transport by the Sec complex"/>
    <property type="evidence" value="ECO:0007669"/>
    <property type="project" value="UniProtKB-UniRule"/>
</dbReference>
<accession>A0A0R1KEA1</accession>
<dbReference type="HAMAP" id="MF_01465">
    <property type="entry name" value="SecY"/>
    <property type="match status" value="1"/>
</dbReference>
<comment type="caution">
    <text evidence="14">The sequence shown here is derived from an EMBL/GenBank/DDBJ whole genome shotgun (WGS) entry which is preliminary data.</text>
</comment>
<dbReference type="GeneID" id="97164882"/>
<feature type="transmembrane region" description="Helical" evidence="10">
    <location>
        <begin position="146"/>
        <end position="167"/>
    </location>
</feature>
<dbReference type="GO" id="GO:0065002">
    <property type="term" value="P:intracellular protein transmembrane transport"/>
    <property type="evidence" value="ECO:0007669"/>
    <property type="project" value="UniProtKB-UniRule"/>
</dbReference>
<keyword evidence="10" id="KW-1003">Cell membrane</keyword>
<feature type="transmembrane region" description="Helical" evidence="10">
    <location>
        <begin position="115"/>
        <end position="134"/>
    </location>
</feature>
<feature type="transmembrane region" description="Helical" evidence="10">
    <location>
        <begin position="215"/>
        <end position="235"/>
    </location>
</feature>
<evidence type="ECO:0000256" key="11">
    <source>
        <dbReference type="RuleBase" id="RU000537"/>
    </source>
</evidence>
<dbReference type="OrthoDB" id="9809248at2"/>
<feature type="transmembrane region" description="Helical" evidence="10">
    <location>
        <begin position="395"/>
        <end position="412"/>
    </location>
</feature>
<keyword evidence="3 10" id="KW-0813">Transport</keyword>
<evidence type="ECO:0000256" key="4">
    <source>
        <dbReference type="ARBA" id="ARBA00022692"/>
    </source>
</evidence>
<feature type="transmembrane region" description="Helical" evidence="10">
    <location>
        <begin position="367"/>
        <end position="389"/>
    </location>
</feature>
<dbReference type="SUPFAM" id="SSF103491">
    <property type="entry name" value="Preprotein translocase SecY subunit"/>
    <property type="match status" value="1"/>
</dbReference>
<dbReference type="GO" id="GO:0005886">
    <property type="term" value="C:plasma membrane"/>
    <property type="evidence" value="ECO:0007669"/>
    <property type="project" value="UniProtKB-SubCell"/>
</dbReference>
<evidence type="ECO:0000256" key="3">
    <source>
        <dbReference type="ARBA" id="ARBA00022448"/>
    </source>
</evidence>
<dbReference type="InterPro" id="IPR023201">
    <property type="entry name" value="SecY_dom_sf"/>
</dbReference>
<keyword evidence="15" id="KW-1185">Reference proteome</keyword>
<evidence type="ECO:0000256" key="12">
    <source>
        <dbReference type="RuleBase" id="RU003484"/>
    </source>
</evidence>
<dbReference type="PRINTS" id="PR00303">
    <property type="entry name" value="SECYTRNLCASE"/>
</dbReference>
<comment type="similarity">
    <text evidence="2 10 13">Belongs to the SecY/SEC61-alpha family.</text>
</comment>
<comment type="function">
    <text evidence="10 11">The central subunit of the protein translocation channel SecYEG. Consists of two halves formed by TMs 1-5 and 6-10. These two domains form a lateral gate at the front which open onto the bilayer between TMs 2 and 7, and are clamped together by SecE at the back. The channel is closed by both a pore ring composed of hydrophobic SecY resides and a short helix (helix 2A) on the extracellular side of the membrane which forms a plug. The plug probably moves laterally to allow the channel to open. The ring and the pore may move independently.</text>
</comment>
<dbReference type="Pfam" id="PF00344">
    <property type="entry name" value="SecY"/>
    <property type="match status" value="1"/>
</dbReference>
<feature type="transmembrane region" description="Helical" evidence="10">
    <location>
        <begin position="308"/>
        <end position="329"/>
    </location>
</feature>
<evidence type="ECO:0000256" key="8">
    <source>
        <dbReference type="ARBA" id="ARBA00023136"/>
    </source>
</evidence>
<evidence type="ECO:0000256" key="5">
    <source>
        <dbReference type="ARBA" id="ARBA00022927"/>
    </source>
</evidence>
<proteinExistence type="inferred from homology"/>
<name>A0A0R1KEA1_9LACO</name>
<comment type="subcellular location">
    <subcellularLocation>
        <location evidence="10">Cell membrane</location>
        <topology evidence="10">Multi-pass membrane protein</topology>
    </subcellularLocation>
    <subcellularLocation>
        <location evidence="1 12">Membrane</location>
        <topology evidence="1 12">Multi-pass membrane protein</topology>
    </subcellularLocation>
</comment>
<reference evidence="14 15" key="1">
    <citation type="journal article" date="2015" name="Genome Announc.">
        <title>Expanding the biotechnology potential of lactobacilli through comparative genomics of 213 strains and associated genera.</title>
        <authorList>
            <person name="Sun Z."/>
            <person name="Harris H.M."/>
            <person name="McCann A."/>
            <person name="Guo C."/>
            <person name="Argimon S."/>
            <person name="Zhang W."/>
            <person name="Yang X."/>
            <person name="Jeffery I.B."/>
            <person name="Cooney J.C."/>
            <person name="Kagawa T.F."/>
            <person name="Liu W."/>
            <person name="Song Y."/>
            <person name="Salvetti E."/>
            <person name="Wrobel A."/>
            <person name="Rasinkangas P."/>
            <person name="Parkhill J."/>
            <person name="Rea M.C."/>
            <person name="O'Sullivan O."/>
            <person name="Ritari J."/>
            <person name="Douillard F.P."/>
            <person name="Paul Ross R."/>
            <person name="Yang R."/>
            <person name="Briner A.E."/>
            <person name="Felis G.E."/>
            <person name="de Vos W.M."/>
            <person name="Barrangou R."/>
            <person name="Klaenhammer T.R."/>
            <person name="Caufield P.W."/>
            <person name="Cui Y."/>
            <person name="Zhang H."/>
            <person name="O'Toole P.W."/>
        </authorList>
    </citation>
    <scope>NUCLEOTIDE SEQUENCE [LARGE SCALE GENOMIC DNA]</scope>
    <source>
        <strain evidence="14 15">DSM 19674</strain>
    </source>
</reference>
<dbReference type="RefSeq" id="WP_025084425.1">
    <property type="nucleotide sequence ID" value="NZ_AZDY01000041.1"/>
</dbReference>
<dbReference type="Proteomes" id="UP000051515">
    <property type="component" value="Unassembled WGS sequence"/>
</dbReference>
<evidence type="ECO:0000256" key="13">
    <source>
        <dbReference type="RuleBase" id="RU004349"/>
    </source>
</evidence>
<dbReference type="InterPro" id="IPR026593">
    <property type="entry name" value="SecY"/>
</dbReference>
<dbReference type="PROSITE" id="PS00755">
    <property type="entry name" value="SECY_1"/>
    <property type="match status" value="1"/>
</dbReference>
<sequence>MLGTIRDALKVKEIRKKILFTLMLLVIYRLGSQITVPGVNAAAMDKVGSTGLVPLLDTVTGGGLSNYSIFSMGVSPFITAQIVVQLLQMDIVPKFVEWSKQGEVGRRKLNQVTRYLTIVLGFVQSIGITAGFNTLSGLGLVKSPNIRAFVTIGIILTGGTMLLTWIGEQITDKGLGNGVSVIIFAGIIARFPSGIKEIYRDYITNSSSADLAKNIAFLVGLVIIILIVVQFVTYVQQASRRIPIQYTRRAAGSGSESFLPLKVNVAGVIPVIFASSFIVTPQTILMAFQSHSGDQWYQVLTEIFSMQTTTGSLLYTLLIVLFTFFYAFVQVNPEKLAENLQKQGAYIPGIWPGNETIKFMSGVLMKLSTVGAMFLGLVSLLPLLAANLFNLPQSIGLGGTSLLIIVGVALEMDRQLRGLLMKREYVGFIR</sequence>
<feature type="transmembrane region" description="Helical" evidence="10">
    <location>
        <begin position="174"/>
        <end position="195"/>
    </location>
</feature>
<feature type="transmembrane region" description="Helical" evidence="10">
    <location>
        <begin position="20"/>
        <end position="44"/>
    </location>
</feature>
<dbReference type="NCBIfam" id="TIGR00967">
    <property type="entry name" value="3a0501s007"/>
    <property type="match status" value="1"/>
</dbReference>
<evidence type="ECO:0000256" key="2">
    <source>
        <dbReference type="ARBA" id="ARBA00005751"/>
    </source>
</evidence>
<dbReference type="PROSITE" id="PS00756">
    <property type="entry name" value="SECY_2"/>
    <property type="match status" value="1"/>
</dbReference>
<dbReference type="PATRIC" id="fig|1423788.3.peg.291"/>
<evidence type="ECO:0000256" key="9">
    <source>
        <dbReference type="ARBA" id="ARBA00039733"/>
    </source>
</evidence>
<dbReference type="Gene3D" id="1.10.3370.10">
    <property type="entry name" value="SecY subunit domain"/>
    <property type="match status" value="1"/>
</dbReference>
<keyword evidence="7 10" id="KW-0811">Translocation</keyword>
<evidence type="ECO:0000256" key="10">
    <source>
        <dbReference type="HAMAP-Rule" id="MF_01465"/>
    </source>
</evidence>
<evidence type="ECO:0000256" key="1">
    <source>
        <dbReference type="ARBA" id="ARBA00004141"/>
    </source>
</evidence>
<dbReference type="AlphaFoldDB" id="A0A0R1KEA1"/>
<comment type="subunit">
    <text evidence="10">Component of the Sec protein translocase complex. Heterotrimer consisting of SecY, SecE and SecG subunits. The heterotrimers can form oligomers, although 1 heterotrimer is thought to be able to translocate proteins. Interacts with the ribosome. Interacts with SecDF, and other proteins may be involved. Interacts with SecA.</text>
</comment>
<dbReference type="PANTHER" id="PTHR10906">
    <property type="entry name" value="SECY/SEC61-ALPHA FAMILY MEMBER"/>
    <property type="match status" value="1"/>
</dbReference>
<keyword evidence="5 10" id="KW-0653">Protein transport</keyword>
<gene>
    <name evidence="10" type="primary">secY</name>
    <name evidence="14" type="ORF">FC78_GL000283</name>
</gene>
<organism evidence="14 15">
    <name type="scientific">Companilactobacillus bobalius DSM 19674</name>
    <dbReference type="NCBI Taxonomy" id="1423788"/>
    <lineage>
        <taxon>Bacteria</taxon>
        <taxon>Bacillati</taxon>
        <taxon>Bacillota</taxon>
        <taxon>Bacilli</taxon>
        <taxon>Lactobacillales</taxon>
        <taxon>Lactobacillaceae</taxon>
        <taxon>Companilactobacillus</taxon>
        <taxon>Companilactobacillus bobalius</taxon>
    </lineage>
</organism>
<keyword evidence="8 10" id="KW-0472">Membrane</keyword>
<dbReference type="InterPro" id="IPR030659">
    <property type="entry name" value="SecY_CS"/>
</dbReference>
<evidence type="ECO:0000256" key="6">
    <source>
        <dbReference type="ARBA" id="ARBA00022989"/>
    </source>
</evidence>
<evidence type="ECO:0000256" key="7">
    <source>
        <dbReference type="ARBA" id="ARBA00023010"/>
    </source>
</evidence>
<dbReference type="GO" id="GO:0006605">
    <property type="term" value="P:protein targeting"/>
    <property type="evidence" value="ECO:0007669"/>
    <property type="project" value="UniProtKB-UniRule"/>
</dbReference>
<feature type="transmembrane region" description="Helical" evidence="10">
    <location>
        <begin position="265"/>
        <end position="288"/>
    </location>
</feature>
<dbReference type="InterPro" id="IPR002208">
    <property type="entry name" value="SecY/SEC61-alpha"/>
</dbReference>
<dbReference type="STRING" id="1423788.FC78_GL000283"/>
<evidence type="ECO:0000313" key="14">
    <source>
        <dbReference type="EMBL" id="KRK81982.1"/>
    </source>
</evidence>
<dbReference type="GeneID" id="96668677"/>
<evidence type="ECO:0000313" key="15">
    <source>
        <dbReference type="Proteomes" id="UP000051515"/>
    </source>
</evidence>
<keyword evidence="6 10" id="KW-1133">Transmembrane helix</keyword>
<dbReference type="EMBL" id="AZDY01000041">
    <property type="protein sequence ID" value="KRK81982.1"/>
    <property type="molecule type" value="Genomic_DNA"/>
</dbReference>
<dbReference type="FunFam" id="1.10.3370.10:FF:000001">
    <property type="entry name" value="Preprotein translocase subunit SecY"/>
    <property type="match status" value="1"/>
</dbReference>
<protein>
    <recommendedName>
        <fullName evidence="9 10">Protein translocase subunit SecY</fullName>
    </recommendedName>
</protein>
<keyword evidence="4 10" id="KW-0812">Transmembrane</keyword>
<feature type="transmembrane region" description="Helical" evidence="10">
    <location>
        <begin position="64"/>
        <end position="84"/>
    </location>
</feature>